<dbReference type="AlphaFoldDB" id="A0A1H7IK60"/>
<proteinExistence type="predicted"/>
<name>A0A1H7IK60_9PROT</name>
<protein>
    <submittedName>
        <fullName evidence="1">Uncharacterized protein</fullName>
    </submittedName>
</protein>
<dbReference type="EMBL" id="FOBH01000002">
    <property type="protein sequence ID" value="SEK62117.1"/>
    <property type="molecule type" value="Genomic_DNA"/>
</dbReference>
<dbReference type="OrthoDB" id="8565598at2"/>
<sequence>MRVLKEKDRILYDKLVRLAGGDSGIVIKVLSNPHRSSVDLKTAIKEIEALRNIHKPATAPSLPQAATV</sequence>
<dbReference type="RefSeq" id="WP_090827189.1">
    <property type="nucleotide sequence ID" value="NZ_FOBH01000002.1"/>
</dbReference>
<keyword evidence="2" id="KW-1185">Reference proteome</keyword>
<organism evidence="1 2">
    <name type="scientific">Nitrosovibrio tenuis</name>
    <dbReference type="NCBI Taxonomy" id="1233"/>
    <lineage>
        <taxon>Bacteria</taxon>
        <taxon>Pseudomonadati</taxon>
        <taxon>Pseudomonadota</taxon>
        <taxon>Betaproteobacteria</taxon>
        <taxon>Nitrosomonadales</taxon>
        <taxon>Nitrosomonadaceae</taxon>
        <taxon>Nitrosovibrio</taxon>
    </lineage>
</organism>
<reference evidence="1 2" key="1">
    <citation type="submission" date="2016-10" db="EMBL/GenBank/DDBJ databases">
        <authorList>
            <person name="de Groot N.N."/>
        </authorList>
    </citation>
    <scope>NUCLEOTIDE SEQUENCE [LARGE SCALE GENOMIC DNA]</scope>
    <source>
        <strain evidence="1 2">Nv1</strain>
    </source>
</reference>
<accession>A0A1H7IK60</accession>
<gene>
    <name evidence="1" type="ORF">SAMN05216387_102181</name>
</gene>
<evidence type="ECO:0000313" key="1">
    <source>
        <dbReference type="EMBL" id="SEK62117.1"/>
    </source>
</evidence>
<evidence type="ECO:0000313" key="2">
    <source>
        <dbReference type="Proteomes" id="UP000198620"/>
    </source>
</evidence>
<dbReference type="Proteomes" id="UP000198620">
    <property type="component" value="Unassembled WGS sequence"/>
</dbReference>
<dbReference type="STRING" id="1233.SAMN05216387_102181"/>